<dbReference type="OrthoDB" id="2564480at2759"/>
<dbReference type="InParanoid" id="A0A1Y1U905"/>
<feature type="region of interest" description="Disordered" evidence="1">
    <location>
        <begin position="63"/>
        <end position="97"/>
    </location>
</feature>
<dbReference type="RefSeq" id="XP_021868782.1">
    <property type="nucleotide sequence ID" value="XM_022012043.1"/>
</dbReference>
<feature type="region of interest" description="Disordered" evidence="1">
    <location>
        <begin position="259"/>
        <end position="319"/>
    </location>
</feature>
<gene>
    <name evidence="2" type="ORF">BD324DRAFT_155978</name>
</gene>
<protein>
    <submittedName>
        <fullName evidence="2">Uncharacterized protein</fullName>
    </submittedName>
</protein>
<sequence length="319" mass="36347">MIMHSTMSSVGSSVESGDDQVLAPLPSRSEVQEYAALVRNLERRERTLGKRLLLRPDDDFNVESELESSDDNHVDDGLHASSRPRRPRNGRFRETNRPRLVRSRRQYTYEEDDRWPLEPKALTGTSIEAVIEDVAATQILEQQLPMSNSPEDDAYVPLTLVQATEVYLNKVLIELAGLRPMDFGHRRRVMPTMTWESVLSAAMMVGDSSIVLDAAEMIRKALHPESGESVHEHRLKVMQKYRHRPVTMDALLSSIIPGGPRLKRAHQSEAEVEARAAKRAARQELRQAKAQANAERVARREARRAAKRTNEHKRERKLK</sequence>
<evidence type="ECO:0000313" key="3">
    <source>
        <dbReference type="Proteomes" id="UP000193218"/>
    </source>
</evidence>
<feature type="compositionally biased region" description="Basic and acidic residues" evidence="1">
    <location>
        <begin position="296"/>
        <end position="313"/>
    </location>
</feature>
<dbReference type="EMBL" id="NBSH01000014">
    <property type="protein sequence ID" value="ORX34519.1"/>
    <property type="molecule type" value="Genomic_DNA"/>
</dbReference>
<dbReference type="AlphaFoldDB" id="A0A1Y1U905"/>
<reference evidence="2 3" key="1">
    <citation type="submission" date="2017-03" db="EMBL/GenBank/DDBJ databases">
        <title>Widespread Adenine N6-methylation of Active Genes in Fungi.</title>
        <authorList>
            <consortium name="DOE Joint Genome Institute"/>
            <person name="Mondo S.J."/>
            <person name="Dannebaum R.O."/>
            <person name="Kuo R.C."/>
            <person name="Louie K.B."/>
            <person name="Bewick A.J."/>
            <person name="Labutti K."/>
            <person name="Haridas S."/>
            <person name="Kuo A."/>
            <person name="Salamov A."/>
            <person name="Ahrendt S.R."/>
            <person name="Lau R."/>
            <person name="Bowen B.P."/>
            <person name="Lipzen A."/>
            <person name="Sullivan W."/>
            <person name="Andreopoulos W.B."/>
            <person name="Clum A."/>
            <person name="Lindquist E."/>
            <person name="Daum C."/>
            <person name="Northen T.R."/>
            <person name="Ramamoorthy G."/>
            <person name="Schmitz R.J."/>
            <person name="Gryganskyi A."/>
            <person name="Culley D."/>
            <person name="Magnuson J."/>
            <person name="James T.Y."/>
            <person name="O'Malley M.A."/>
            <person name="Stajich J.E."/>
            <person name="Spatafora J.W."/>
            <person name="Visel A."/>
            <person name="Grigoriev I.V."/>
        </authorList>
    </citation>
    <scope>NUCLEOTIDE SEQUENCE [LARGE SCALE GENOMIC DNA]</scope>
    <source>
        <strain evidence="2 3">NRRL Y-17943</strain>
    </source>
</reference>
<name>A0A1Y1U905_9TREE</name>
<evidence type="ECO:0000313" key="2">
    <source>
        <dbReference type="EMBL" id="ORX34519.1"/>
    </source>
</evidence>
<comment type="caution">
    <text evidence="2">The sequence shown here is derived from an EMBL/GenBank/DDBJ whole genome shotgun (WGS) entry which is preliminary data.</text>
</comment>
<feature type="compositionally biased region" description="Basic and acidic residues" evidence="1">
    <location>
        <begin position="266"/>
        <end position="287"/>
    </location>
</feature>
<feature type="region of interest" description="Disordered" evidence="1">
    <location>
        <begin position="1"/>
        <end position="26"/>
    </location>
</feature>
<organism evidence="2 3">
    <name type="scientific">Kockovaella imperatae</name>
    <dbReference type="NCBI Taxonomy" id="4999"/>
    <lineage>
        <taxon>Eukaryota</taxon>
        <taxon>Fungi</taxon>
        <taxon>Dikarya</taxon>
        <taxon>Basidiomycota</taxon>
        <taxon>Agaricomycotina</taxon>
        <taxon>Tremellomycetes</taxon>
        <taxon>Tremellales</taxon>
        <taxon>Cuniculitremaceae</taxon>
        <taxon>Kockovaella</taxon>
    </lineage>
</organism>
<dbReference type="GeneID" id="33553851"/>
<proteinExistence type="predicted"/>
<accession>A0A1Y1U905</accession>
<dbReference type="Proteomes" id="UP000193218">
    <property type="component" value="Unassembled WGS sequence"/>
</dbReference>
<evidence type="ECO:0000256" key="1">
    <source>
        <dbReference type="SAM" id="MobiDB-lite"/>
    </source>
</evidence>
<keyword evidence="3" id="KW-1185">Reference proteome</keyword>